<organism evidence="2 3">
    <name type="scientific">Phocoenobacter skyensis</name>
    <dbReference type="NCBI Taxonomy" id="97481"/>
    <lineage>
        <taxon>Bacteria</taxon>
        <taxon>Pseudomonadati</taxon>
        <taxon>Pseudomonadota</taxon>
        <taxon>Gammaproteobacteria</taxon>
        <taxon>Pasteurellales</taxon>
        <taxon>Pasteurellaceae</taxon>
        <taxon>Phocoenobacter</taxon>
    </lineage>
</organism>
<evidence type="ECO:0000313" key="2">
    <source>
        <dbReference type="EMBL" id="SEM10778.1"/>
    </source>
</evidence>
<protein>
    <submittedName>
        <fullName evidence="2">Uncharacterized protein</fullName>
    </submittedName>
</protein>
<evidence type="ECO:0000313" key="3">
    <source>
        <dbReference type="Proteomes" id="UP000198883"/>
    </source>
</evidence>
<dbReference type="Proteomes" id="UP000198883">
    <property type="component" value="Unassembled WGS sequence"/>
</dbReference>
<keyword evidence="1" id="KW-0472">Membrane</keyword>
<reference evidence="3" key="1">
    <citation type="submission" date="2016-10" db="EMBL/GenBank/DDBJ databases">
        <authorList>
            <person name="Varghese N."/>
            <person name="Submissions S."/>
        </authorList>
    </citation>
    <scope>NUCLEOTIDE SEQUENCE [LARGE SCALE GENOMIC DNA]</scope>
    <source>
        <strain evidence="3">DSM 24204</strain>
    </source>
</reference>
<feature type="transmembrane region" description="Helical" evidence="1">
    <location>
        <begin position="64"/>
        <end position="85"/>
    </location>
</feature>
<feature type="transmembrane region" description="Helical" evidence="1">
    <location>
        <begin position="12"/>
        <end position="33"/>
    </location>
</feature>
<proteinExistence type="predicted"/>
<accession>A0A1H7VPS1</accession>
<dbReference type="AlphaFoldDB" id="A0A1H7VPS1"/>
<dbReference type="EMBL" id="FOBN01000005">
    <property type="protein sequence ID" value="SEM10778.1"/>
    <property type="molecule type" value="Genomic_DNA"/>
</dbReference>
<keyword evidence="1" id="KW-0812">Transmembrane</keyword>
<gene>
    <name evidence="2" type="ORF">SAMN05444853_10548</name>
</gene>
<sequence length="95" mass="11173">MAKITLKKFSIVITFLVFLLLQAVKPVLIIFIYKTITNFHPTIMNDYEIYQMVIKYILQGSMKFTYVVMFVILEILFLSVPIILYKKLSNSKQKS</sequence>
<name>A0A1H7VPS1_9PAST</name>
<keyword evidence="1" id="KW-1133">Transmembrane helix</keyword>
<evidence type="ECO:0000256" key="1">
    <source>
        <dbReference type="SAM" id="Phobius"/>
    </source>
</evidence>